<evidence type="ECO:0000313" key="1">
    <source>
        <dbReference type="EMBL" id="MBX53300.1"/>
    </source>
</evidence>
<dbReference type="AlphaFoldDB" id="A0A2P2PEZ9"/>
<dbReference type="EMBL" id="GGEC01072816">
    <property type="protein sequence ID" value="MBX53300.1"/>
    <property type="molecule type" value="Transcribed_RNA"/>
</dbReference>
<organism evidence="1">
    <name type="scientific">Rhizophora mucronata</name>
    <name type="common">Asiatic mangrove</name>
    <dbReference type="NCBI Taxonomy" id="61149"/>
    <lineage>
        <taxon>Eukaryota</taxon>
        <taxon>Viridiplantae</taxon>
        <taxon>Streptophyta</taxon>
        <taxon>Embryophyta</taxon>
        <taxon>Tracheophyta</taxon>
        <taxon>Spermatophyta</taxon>
        <taxon>Magnoliopsida</taxon>
        <taxon>eudicotyledons</taxon>
        <taxon>Gunneridae</taxon>
        <taxon>Pentapetalae</taxon>
        <taxon>rosids</taxon>
        <taxon>fabids</taxon>
        <taxon>Malpighiales</taxon>
        <taxon>Rhizophoraceae</taxon>
        <taxon>Rhizophora</taxon>
    </lineage>
</organism>
<accession>A0A2P2PEZ9</accession>
<proteinExistence type="predicted"/>
<sequence length="19" mass="2238">MYCSSELYKTNDAQNITRT</sequence>
<reference evidence="1" key="1">
    <citation type="submission" date="2018-02" db="EMBL/GenBank/DDBJ databases">
        <title>Rhizophora mucronata_Transcriptome.</title>
        <authorList>
            <person name="Meera S.P."/>
            <person name="Sreeshan A."/>
            <person name="Augustine A."/>
        </authorList>
    </citation>
    <scope>NUCLEOTIDE SEQUENCE</scope>
    <source>
        <tissue evidence="1">Leaf</tissue>
    </source>
</reference>
<name>A0A2P2PEZ9_RHIMU</name>
<protein>
    <submittedName>
        <fullName evidence="1">Uncharacterized protein</fullName>
    </submittedName>
</protein>